<keyword evidence="2" id="KW-1185">Reference proteome</keyword>
<sequence length="169" mass="19303">MTGPSCPATMLDVRLTWAIKHHGWALCSVEDEHTSAEVFASYIADGPEQLLRAVARIILHETHTQAEFEAEPTVYRWFLHRRANTVTIRLVEGADWKTPEHEGSLLWQREQPTTTLARTVLRAFDTVADEMGEVGYQTQWGRPFPRHELESLRSAWRKAVQPSPRSTAN</sequence>
<gene>
    <name evidence="1" type="ORF">GCM10017567_04930</name>
</gene>
<reference evidence="2" key="1">
    <citation type="journal article" date="2019" name="Int. J. Syst. Evol. Microbiol.">
        <title>The Global Catalogue of Microorganisms (GCM) 10K type strain sequencing project: providing services to taxonomists for standard genome sequencing and annotation.</title>
        <authorList>
            <consortium name="The Broad Institute Genomics Platform"/>
            <consortium name="The Broad Institute Genome Sequencing Center for Infectious Disease"/>
            <person name="Wu L."/>
            <person name="Ma J."/>
        </authorList>
    </citation>
    <scope>NUCLEOTIDE SEQUENCE [LARGE SCALE GENOMIC DNA]</scope>
    <source>
        <strain evidence="2">CGMCC 4.7680</strain>
    </source>
</reference>
<organism evidence="1 2">
    <name type="scientific">Amycolatopsis bullii</name>
    <dbReference type="NCBI Taxonomy" id="941987"/>
    <lineage>
        <taxon>Bacteria</taxon>
        <taxon>Bacillati</taxon>
        <taxon>Actinomycetota</taxon>
        <taxon>Actinomycetes</taxon>
        <taxon>Pseudonocardiales</taxon>
        <taxon>Pseudonocardiaceae</taxon>
        <taxon>Amycolatopsis</taxon>
    </lineage>
</organism>
<comment type="caution">
    <text evidence="1">The sequence shown here is derived from an EMBL/GenBank/DDBJ whole genome shotgun (WGS) entry which is preliminary data.</text>
</comment>
<proteinExistence type="predicted"/>
<accession>A0ABQ3JWN2</accession>
<protein>
    <submittedName>
        <fullName evidence="1">Uncharacterized protein</fullName>
    </submittedName>
</protein>
<evidence type="ECO:0000313" key="1">
    <source>
        <dbReference type="EMBL" id="GHF93319.1"/>
    </source>
</evidence>
<evidence type="ECO:0000313" key="2">
    <source>
        <dbReference type="Proteomes" id="UP000649955"/>
    </source>
</evidence>
<dbReference type="Proteomes" id="UP000649955">
    <property type="component" value="Unassembled WGS sequence"/>
</dbReference>
<dbReference type="EMBL" id="BNAW01000001">
    <property type="protein sequence ID" value="GHF93319.1"/>
    <property type="molecule type" value="Genomic_DNA"/>
</dbReference>
<name>A0ABQ3JWN2_9PSEU</name>